<keyword evidence="2" id="KW-1185">Reference proteome</keyword>
<evidence type="ECO:0000313" key="2">
    <source>
        <dbReference type="Proteomes" id="UP000036681"/>
    </source>
</evidence>
<name>A0A9J2PIG3_ASCLU</name>
<evidence type="ECO:0000256" key="1">
    <source>
        <dbReference type="SAM" id="MobiDB-lite"/>
    </source>
</evidence>
<accession>A0A9J2PIG3</accession>
<dbReference type="Proteomes" id="UP000036681">
    <property type="component" value="Unplaced"/>
</dbReference>
<feature type="region of interest" description="Disordered" evidence="1">
    <location>
        <begin position="49"/>
        <end position="82"/>
    </location>
</feature>
<protein>
    <submittedName>
        <fullName evidence="3">Uncharacterized protein</fullName>
    </submittedName>
</protein>
<proteinExistence type="predicted"/>
<organism evidence="2 3">
    <name type="scientific">Ascaris lumbricoides</name>
    <name type="common">Giant roundworm</name>
    <dbReference type="NCBI Taxonomy" id="6252"/>
    <lineage>
        <taxon>Eukaryota</taxon>
        <taxon>Metazoa</taxon>
        <taxon>Ecdysozoa</taxon>
        <taxon>Nematoda</taxon>
        <taxon>Chromadorea</taxon>
        <taxon>Rhabditida</taxon>
        <taxon>Spirurina</taxon>
        <taxon>Ascaridomorpha</taxon>
        <taxon>Ascaridoidea</taxon>
        <taxon>Ascarididae</taxon>
        <taxon>Ascaris</taxon>
    </lineage>
</organism>
<dbReference type="WBParaSite" id="ALUE_0000928301-mRNA-1">
    <property type="protein sequence ID" value="ALUE_0000928301-mRNA-1"/>
    <property type="gene ID" value="ALUE_0000928301"/>
</dbReference>
<evidence type="ECO:0000313" key="3">
    <source>
        <dbReference type="WBParaSite" id="ALUE_0000928301-mRNA-1"/>
    </source>
</evidence>
<sequence length="82" mass="9037">MVSASMRVSVCVDWQCFHKATHQKYETLKNAEYGASECSRKCSKKVRSYSIRVSTHRSSGDGSGRAPPEGQPGDKSVRVVSE</sequence>
<reference evidence="3" key="1">
    <citation type="submission" date="2023-03" db="UniProtKB">
        <authorList>
            <consortium name="WormBaseParasite"/>
        </authorList>
    </citation>
    <scope>IDENTIFICATION</scope>
</reference>
<dbReference type="AlphaFoldDB" id="A0A9J2PIG3"/>